<organism evidence="2 3">
    <name type="scientific">Acinetobacter shaoyimingii</name>
    <dbReference type="NCBI Taxonomy" id="2715164"/>
    <lineage>
        <taxon>Bacteria</taxon>
        <taxon>Pseudomonadati</taxon>
        <taxon>Pseudomonadota</taxon>
        <taxon>Gammaproteobacteria</taxon>
        <taxon>Moraxellales</taxon>
        <taxon>Moraxellaceae</taxon>
        <taxon>Acinetobacter</taxon>
    </lineage>
</organism>
<feature type="transmembrane region" description="Helical" evidence="1">
    <location>
        <begin position="295"/>
        <end position="315"/>
    </location>
</feature>
<feature type="transmembrane region" description="Helical" evidence="1">
    <location>
        <begin position="348"/>
        <end position="369"/>
    </location>
</feature>
<name>A0A6G8RVL1_9GAMM</name>
<keyword evidence="1" id="KW-0472">Membrane</keyword>
<dbReference type="Proteomes" id="UP000502297">
    <property type="component" value="Chromosome"/>
</dbReference>
<dbReference type="KEGG" id="asha:G8E00_08095"/>
<keyword evidence="3" id="KW-1185">Reference proteome</keyword>
<feature type="transmembrane region" description="Helical" evidence="1">
    <location>
        <begin position="390"/>
        <end position="410"/>
    </location>
</feature>
<evidence type="ECO:0000313" key="2">
    <source>
        <dbReference type="EMBL" id="QIO05911.1"/>
    </source>
</evidence>
<dbReference type="EMBL" id="CP049801">
    <property type="protein sequence ID" value="QIO05911.1"/>
    <property type="molecule type" value="Genomic_DNA"/>
</dbReference>
<sequence length="518" mass="58120">MSMNKNNVPVHFLGKVTGVIFMLIITLTMTIAGIVALSEAKGRFMLPFTSENATEQMQKQLDQVEQDPTLENMKPFGMELWGLSKMTEPSRFTESKLLQHGVYYTTMSTCNKILMLIHVLLGSFCMLLGSFQFWPSFRKKHMKVHRTIGAIYLISVPIAVVTSLLYLANTAPHHIYDHLVAWIALWVFGILSLVSISMAVLALKKKRIFEHQAWMAASFACLMVAPMLRWDWALLAIIFPEIDQETLNLVTMGIMLPETILIGYGLIVINRQYLRPMKQRKPHAFAERAVQKFHTLQPVLYVLAFCSIAANFYYFSLNNGLAGLSFAEKLLPTALIQREHTLLSSSSLLNVSLVLCTGTALLLGLYIFNHLLKKSAQNSLTRQEIALSQILAIFAGIAGVIAVYLGWNIGLAPQNLIFSGGTMYSVYGALIFIFAIAFLMATHRQNVAYMKETLVFLMSLLPFTSIFLLTLFILSFFHLPPDYLDAGQGFVIPVGFSTALLFLAFSYVIFGQATREYN</sequence>
<protein>
    <submittedName>
        <fullName evidence="2">DUF2306 domain-containing protein</fullName>
    </submittedName>
</protein>
<feature type="transmembrane region" description="Helical" evidence="1">
    <location>
        <begin position="113"/>
        <end position="135"/>
    </location>
</feature>
<keyword evidence="1" id="KW-0812">Transmembrane</keyword>
<feature type="transmembrane region" description="Helical" evidence="1">
    <location>
        <begin position="454"/>
        <end position="478"/>
    </location>
</feature>
<feature type="transmembrane region" description="Helical" evidence="1">
    <location>
        <begin position="250"/>
        <end position="274"/>
    </location>
</feature>
<gene>
    <name evidence="2" type="ORF">G8E00_08095</name>
</gene>
<proteinExistence type="predicted"/>
<dbReference type="InterPro" id="IPR018750">
    <property type="entry name" value="DUF2306_membrane"/>
</dbReference>
<reference evidence="2 3" key="1">
    <citation type="submission" date="2020-03" db="EMBL/GenBank/DDBJ databases">
        <authorList>
            <person name="Zhu W."/>
        </authorList>
    </citation>
    <scope>NUCLEOTIDE SEQUENCE [LARGE SCALE GENOMIC DNA]</scope>
    <source>
        <strain evidence="2 3">323-1</strain>
    </source>
</reference>
<feature type="transmembrane region" description="Helical" evidence="1">
    <location>
        <begin position="213"/>
        <end position="230"/>
    </location>
</feature>
<dbReference type="AlphaFoldDB" id="A0A6G8RVL1"/>
<evidence type="ECO:0000256" key="1">
    <source>
        <dbReference type="SAM" id="Phobius"/>
    </source>
</evidence>
<feature type="transmembrane region" description="Helical" evidence="1">
    <location>
        <begin position="179"/>
        <end position="201"/>
    </location>
</feature>
<feature type="transmembrane region" description="Helical" evidence="1">
    <location>
        <begin position="422"/>
        <end position="442"/>
    </location>
</feature>
<feature type="transmembrane region" description="Helical" evidence="1">
    <location>
        <begin position="12"/>
        <end position="37"/>
    </location>
</feature>
<feature type="transmembrane region" description="Helical" evidence="1">
    <location>
        <begin position="147"/>
        <end position="167"/>
    </location>
</feature>
<dbReference type="Pfam" id="PF10067">
    <property type="entry name" value="DUF2306"/>
    <property type="match status" value="1"/>
</dbReference>
<feature type="transmembrane region" description="Helical" evidence="1">
    <location>
        <begin position="490"/>
        <end position="510"/>
    </location>
</feature>
<evidence type="ECO:0000313" key="3">
    <source>
        <dbReference type="Proteomes" id="UP000502297"/>
    </source>
</evidence>
<keyword evidence="1" id="KW-1133">Transmembrane helix</keyword>
<accession>A0A6G8RVL1</accession>